<dbReference type="AlphaFoldDB" id="A0A0F9RHS5"/>
<comment type="caution">
    <text evidence="2">The sequence shown here is derived from an EMBL/GenBank/DDBJ whole genome shotgun (WGS) entry which is preliminary data.</text>
</comment>
<proteinExistence type="predicted"/>
<evidence type="ECO:0000313" key="2">
    <source>
        <dbReference type="EMBL" id="KKN49267.1"/>
    </source>
</evidence>
<feature type="region of interest" description="Disordered" evidence="1">
    <location>
        <begin position="161"/>
        <end position="181"/>
    </location>
</feature>
<evidence type="ECO:0000256" key="1">
    <source>
        <dbReference type="SAM" id="MobiDB-lite"/>
    </source>
</evidence>
<organism evidence="2">
    <name type="scientific">marine sediment metagenome</name>
    <dbReference type="NCBI Taxonomy" id="412755"/>
    <lineage>
        <taxon>unclassified sequences</taxon>
        <taxon>metagenomes</taxon>
        <taxon>ecological metagenomes</taxon>
    </lineage>
</organism>
<reference evidence="2" key="1">
    <citation type="journal article" date="2015" name="Nature">
        <title>Complex archaea that bridge the gap between prokaryotes and eukaryotes.</title>
        <authorList>
            <person name="Spang A."/>
            <person name="Saw J.H."/>
            <person name="Jorgensen S.L."/>
            <person name="Zaremba-Niedzwiedzka K."/>
            <person name="Martijn J."/>
            <person name="Lind A.E."/>
            <person name="van Eijk R."/>
            <person name="Schleper C."/>
            <person name="Guy L."/>
            <person name="Ettema T.J."/>
        </authorList>
    </citation>
    <scope>NUCLEOTIDE SEQUENCE</scope>
</reference>
<accession>A0A0F9RHS5</accession>
<dbReference type="EMBL" id="LAZR01001175">
    <property type="protein sequence ID" value="KKN49267.1"/>
    <property type="molecule type" value="Genomic_DNA"/>
</dbReference>
<gene>
    <name evidence="2" type="ORF">LCGC14_0644640</name>
</gene>
<evidence type="ECO:0008006" key="3">
    <source>
        <dbReference type="Google" id="ProtNLM"/>
    </source>
</evidence>
<sequence length="181" mass="19845">MRRPDPPNPTDEASEFVEAVWRCRQNASFPRELAAVYAKLDAHLAELGPVCWAGGACCRFDIAGHRLYITTGELAYLLGDADPPRPVAPGRCPYQIGPRCTARGRRPLGCRVYFCDKSVKGYLEASYEDYHEQITSLHETAGIPYHYVELTAALAAAANRPATGKSAEQAQDPPDNNPNVI</sequence>
<name>A0A0F9RHS5_9ZZZZ</name>
<protein>
    <recommendedName>
        <fullName evidence="3">Zinc/iron-chelating domain-containing protein</fullName>
    </recommendedName>
</protein>